<evidence type="ECO:0000313" key="2">
    <source>
        <dbReference type="Proteomes" id="UP000522163"/>
    </source>
</evidence>
<gene>
    <name evidence="1" type="ORF">HNQ46_001712</name>
</gene>
<protein>
    <submittedName>
        <fullName evidence="1">Uncharacterized protein</fullName>
    </submittedName>
</protein>
<dbReference type="Proteomes" id="UP000522163">
    <property type="component" value="Unassembled WGS sequence"/>
</dbReference>
<evidence type="ECO:0000313" key="1">
    <source>
        <dbReference type="EMBL" id="MBB6041722.1"/>
    </source>
</evidence>
<proteinExistence type="predicted"/>
<comment type="caution">
    <text evidence="1">The sequence shown here is derived from an EMBL/GenBank/DDBJ whole genome shotgun (WGS) entry which is preliminary data.</text>
</comment>
<accession>A0A7W9SGI0</accession>
<sequence>MKVYTSNRNTIVIKIDSERRQENEENSYCSRYAKGLY</sequence>
<dbReference type="AlphaFoldDB" id="A0A7W9SGI0"/>
<dbReference type="EMBL" id="JACHHH010000008">
    <property type="protein sequence ID" value="MBB6041722.1"/>
    <property type="molecule type" value="Genomic_DNA"/>
</dbReference>
<name>A0A7W9SGI0_9FIRM</name>
<organism evidence="1 2">
    <name type="scientific">Oribacterium sinus</name>
    <dbReference type="NCBI Taxonomy" id="237576"/>
    <lineage>
        <taxon>Bacteria</taxon>
        <taxon>Bacillati</taxon>
        <taxon>Bacillota</taxon>
        <taxon>Clostridia</taxon>
        <taxon>Lachnospirales</taxon>
        <taxon>Lachnospiraceae</taxon>
        <taxon>Oribacterium</taxon>
    </lineage>
</organism>
<reference evidence="1 2" key="1">
    <citation type="submission" date="2020-08" db="EMBL/GenBank/DDBJ databases">
        <title>Genomic Encyclopedia of Type Strains, Phase IV (KMG-IV): sequencing the most valuable type-strain genomes for metagenomic binning, comparative biology and taxonomic classification.</title>
        <authorList>
            <person name="Goeker M."/>
        </authorList>
    </citation>
    <scope>NUCLEOTIDE SEQUENCE [LARGE SCALE GENOMIC DNA]</scope>
    <source>
        <strain evidence="1 2">DSM 17245</strain>
    </source>
</reference>